<keyword evidence="3" id="KW-0520">NAD</keyword>
<keyword evidence="2" id="KW-0560">Oxidoreductase</keyword>
<evidence type="ECO:0000313" key="6">
    <source>
        <dbReference type="Proteomes" id="UP000042997"/>
    </source>
</evidence>
<reference evidence="5 6" key="1">
    <citation type="journal article" date="2014" name="Genome Announc.">
        <title>Draft Genome Sequence of Propane- and Butane-Oxidizing Actinobacterium Rhodococcus ruber IEGM 231.</title>
        <authorList>
            <person name="Ivshina I.B."/>
            <person name="Kuyukina M.S."/>
            <person name="Krivoruchko A.V."/>
            <person name="Barbe V."/>
            <person name="Fischer C."/>
        </authorList>
    </citation>
    <scope>NUCLEOTIDE SEQUENCE [LARGE SCALE GENOMIC DNA]</scope>
</reference>
<dbReference type="GO" id="GO:0016491">
    <property type="term" value="F:oxidoreductase activity"/>
    <property type="evidence" value="ECO:0007669"/>
    <property type="project" value="UniProtKB-KW"/>
</dbReference>
<dbReference type="InterPro" id="IPR020904">
    <property type="entry name" value="Sc_DH/Rdtase_CS"/>
</dbReference>
<keyword evidence="7" id="KW-0106">Calcium</keyword>
<sequence>MSGRDVAVKLRGKTAVVTGGAGGIGRAVTRVFVREGARVLFVDVDDDRGRALESELTGAGGEAKFLQADISRRESADQIRDAAVAAFGGIDILVNNAHASRQALLVEHTPEMFELSFGTGFYPTVHLMQACYPQLKQARGSVVNFGSGSALDGMPTQTSYAAAKEAIRAVSRVAANEWAADGIRVNVVCPFAATEGVQAWQQAFPDRAAAAAAKVPLQRIGDPETDIAPVVVFLASDDSKYMTGQTLMADGGSIKLR</sequence>
<name>A0A098BU97_9NOCA</name>
<dbReference type="PANTHER" id="PTHR24321:SF8">
    <property type="entry name" value="ESTRADIOL 17-BETA-DEHYDROGENASE 8-RELATED"/>
    <property type="match status" value="1"/>
</dbReference>
<feature type="binding site" evidence="7">
    <location>
        <position position="24"/>
    </location>
    <ligand>
        <name>NAD(+)</name>
        <dbReference type="ChEBI" id="CHEBI:57540"/>
    </ligand>
</feature>
<evidence type="ECO:0007829" key="7">
    <source>
        <dbReference type="PDB" id="7WBC"/>
    </source>
</evidence>
<accession>A0A098BU97</accession>
<evidence type="ECO:0000259" key="4">
    <source>
        <dbReference type="SMART" id="SM00822"/>
    </source>
</evidence>
<feature type="binding site" evidence="7">
    <location>
        <position position="126"/>
    </location>
    <ligand>
        <name>Ca(2+)</name>
        <dbReference type="ChEBI" id="CHEBI:29108"/>
    </ligand>
</feature>
<feature type="binding site" evidence="7">
    <location>
        <position position="43"/>
    </location>
    <ligand>
        <name>NAD(+)</name>
        <dbReference type="ChEBI" id="CHEBI:57540"/>
    </ligand>
</feature>
<dbReference type="GO" id="GO:0000166">
    <property type="term" value="F:nucleotide binding"/>
    <property type="evidence" value="ECO:0007669"/>
    <property type="project" value="UniProtKB-KW"/>
</dbReference>
<keyword evidence="7" id="KW-0547">Nucleotide-binding</keyword>
<keyword evidence="7" id="KW-0479">Metal-binding</keyword>
<dbReference type="Proteomes" id="UP000042997">
    <property type="component" value="Unassembled WGS sequence"/>
</dbReference>
<comment type="similarity">
    <text evidence="1">Belongs to the short-chain dehydrogenases/reductases (SDR) family.</text>
</comment>
<dbReference type="InterPro" id="IPR036291">
    <property type="entry name" value="NAD(P)-bd_dom_sf"/>
</dbReference>
<feature type="binding site" evidence="7">
    <location>
        <position position="70"/>
    </location>
    <ligand>
        <name>NAD(+)</name>
        <dbReference type="ChEBI" id="CHEBI:57540"/>
    </ligand>
</feature>
<proteinExistence type="evidence at protein level"/>
<dbReference type="PANTHER" id="PTHR24321">
    <property type="entry name" value="DEHYDROGENASES, SHORT CHAIN"/>
    <property type="match status" value="1"/>
</dbReference>
<dbReference type="InterPro" id="IPR002347">
    <property type="entry name" value="SDR_fam"/>
</dbReference>
<feature type="binding site" evidence="7">
    <location>
        <position position="96"/>
    </location>
    <ligand>
        <name>NAD(+)</name>
        <dbReference type="ChEBI" id="CHEBI:57540"/>
    </ligand>
</feature>
<keyword evidence="7" id="KW-0002">3D-structure</keyword>
<evidence type="ECO:0000256" key="1">
    <source>
        <dbReference type="ARBA" id="ARBA00006484"/>
    </source>
</evidence>
<dbReference type="CDD" id="cd05233">
    <property type="entry name" value="SDR_c"/>
    <property type="match status" value="1"/>
</dbReference>
<gene>
    <name evidence="5" type="ORF">RHRU231_870044</name>
</gene>
<evidence type="ECO:0000256" key="3">
    <source>
        <dbReference type="ARBA" id="ARBA00023027"/>
    </source>
</evidence>
<feature type="binding site" evidence="7">
    <location>
        <position position="194"/>
    </location>
    <ligand>
        <name>NAD(+)</name>
        <dbReference type="ChEBI" id="CHEBI:57540"/>
    </ligand>
</feature>
<organism evidence="5 6">
    <name type="scientific">Rhodococcus ruber</name>
    <dbReference type="NCBI Taxonomy" id="1830"/>
    <lineage>
        <taxon>Bacteria</taxon>
        <taxon>Bacillati</taxon>
        <taxon>Actinomycetota</taxon>
        <taxon>Actinomycetes</taxon>
        <taxon>Mycobacteriales</taxon>
        <taxon>Nocardiaceae</taxon>
        <taxon>Rhodococcus</taxon>
    </lineage>
</organism>
<dbReference type="Pfam" id="PF13561">
    <property type="entry name" value="adh_short_C2"/>
    <property type="match status" value="1"/>
</dbReference>
<protein>
    <submittedName>
        <fullName evidence="5">Short chain dehydrogenase family protein</fullName>
    </submittedName>
</protein>
<feature type="binding site" evidence="7">
    <location>
        <position position="69"/>
    </location>
    <ligand>
        <name>NAD(+)</name>
        <dbReference type="ChEBI" id="CHEBI:57540"/>
    </ligand>
</feature>
<evidence type="ECO:0000256" key="2">
    <source>
        <dbReference type="ARBA" id="ARBA00023002"/>
    </source>
</evidence>
<dbReference type="eggNOG" id="COG1028">
    <property type="taxonomic scope" value="Bacteria"/>
</dbReference>
<feature type="binding site" evidence="7">
    <location>
        <position position="196"/>
    </location>
    <ligand>
        <name>NAD(+)</name>
        <dbReference type="ChEBI" id="CHEBI:57540"/>
    </ligand>
</feature>
<reference evidence="7" key="2">
    <citation type="submission" date="2021-12" db="PDB data bank">
        <title>Hydroxysteroid dehydrogenase wild-type complexed with NAD+ and (4S)-2-2-methyl-2,4-pentanediol.</title>
        <authorList>
            <person name="Shi S.-C."/>
            <person name="Zheng Y.-C."/>
            <person name="Xu J.-H."/>
            <person name="Li C.-X."/>
        </authorList>
    </citation>
    <scope>X-RAY CRYSTALLOGRAPHY (2.00 ANGSTROMS) OF 8-257 IN COMPLEX WITH CA(2+) AND NAD(+)</scope>
</reference>
<dbReference type="AlphaFoldDB" id="A0A098BU97"/>
<dbReference type="Gene3D" id="3.40.50.720">
    <property type="entry name" value="NAD(P)-binding Rossmann-like Domain"/>
    <property type="match status" value="1"/>
</dbReference>
<dbReference type="SMR" id="A0A098BU97"/>
<dbReference type="PDB" id="7WBC">
    <property type="method" value="X-ray"/>
    <property type="resolution" value="2.00 A"/>
    <property type="chains" value="A/B=8-257"/>
</dbReference>
<dbReference type="SMART" id="SM00822">
    <property type="entry name" value="PKS_KR"/>
    <property type="match status" value="1"/>
</dbReference>
<dbReference type="PROSITE" id="PS00061">
    <property type="entry name" value="ADH_SHORT"/>
    <property type="match status" value="1"/>
</dbReference>
<dbReference type="PRINTS" id="PR00081">
    <property type="entry name" value="GDHRDH"/>
</dbReference>
<dbReference type="EMBL" id="CCSD01000102">
    <property type="protein sequence ID" value="CDZ91790.1"/>
    <property type="molecule type" value="Genomic_DNA"/>
</dbReference>
<dbReference type="GO" id="GO:0046872">
    <property type="term" value="F:metal ion binding"/>
    <property type="evidence" value="ECO:0007669"/>
    <property type="project" value="UniProtKB-KW"/>
</dbReference>
<feature type="binding site" evidence="7">
    <location>
        <position position="164"/>
    </location>
    <ligand>
        <name>NAD(+)</name>
        <dbReference type="ChEBI" id="CHEBI:57540"/>
    </ligand>
</feature>
<dbReference type="PRINTS" id="PR00080">
    <property type="entry name" value="SDRFAMILY"/>
</dbReference>
<dbReference type="InterPro" id="IPR057326">
    <property type="entry name" value="KR_dom"/>
</dbReference>
<dbReference type="FunFam" id="3.40.50.720:FF:000084">
    <property type="entry name" value="Short-chain dehydrogenase reductase"/>
    <property type="match status" value="1"/>
</dbReference>
<feature type="domain" description="Ketoreductase" evidence="4">
    <location>
        <begin position="13"/>
        <end position="186"/>
    </location>
</feature>
<feature type="binding site" evidence="7">
    <location>
        <position position="192"/>
    </location>
    <ligand>
        <name>NAD(+)</name>
        <dbReference type="ChEBI" id="CHEBI:57540"/>
    </ligand>
</feature>
<dbReference type="SUPFAM" id="SSF51735">
    <property type="entry name" value="NAD(P)-binding Rossmann-fold domains"/>
    <property type="match status" value="1"/>
</dbReference>
<evidence type="ECO:0000313" key="5">
    <source>
        <dbReference type="EMBL" id="CDZ91790.1"/>
    </source>
</evidence>